<dbReference type="CDD" id="cd06223">
    <property type="entry name" value="PRTases_typeI"/>
    <property type="match status" value="1"/>
</dbReference>
<evidence type="ECO:0000256" key="6">
    <source>
        <dbReference type="ARBA" id="ARBA00012321"/>
    </source>
</evidence>
<dbReference type="OrthoDB" id="10263753at2759"/>
<dbReference type="InterPro" id="IPR004467">
    <property type="entry name" value="Or_phspho_trans_dom"/>
</dbReference>
<evidence type="ECO:0000256" key="2">
    <source>
        <dbReference type="ARBA" id="ARBA00004889"/>
    </source>
</evidence>
<dbReference type="SUPFAM" id="SSF53271">
    <property type="entry name" value="PRTase-like"/>
    <property type="match status" value="1"/>
</dbReference>
<dbReference type="NCBIfam" id="TIGR00336">
    <property type="entry name" value="pyrE"/>
    <property type="match status" value="1"/>
</dbReference>
<dbReference type="GO" id="GO:0004588">
    <property type="term" value="F:orotate phosphoribosyltransferase activity"/>
    <property type="evidence" value="ECO:0007669"/>
    <property type="project" value="UniProtKB-EC"/>
</dbReference>
<evidence type="ECO:0000256" key="9">
    <source>
        <dbReference type="ARBA" id="ARBA00022679"/>
    </source>
</evidence>
<keyword evidence="18" id="KW-1185">Reference proteome</keyword>
<protein>
    <recommendedName>
        <fullName evidence="7">Uridine 5'-monophosphate synthase</fullName>
        <ecNumber evidence="5">2.4.2.10</ecNumber>
        <ecNumber evidence="6">4.1.1.23</ecNumber>
    </recommendedName>
</protein>
<keyword evidence="11" id="KW-0665">Pyrimidine biosynthesis</keyword>
<feature type="binding site" evidence="15">
    <location>
        <position position="247"/>
    </location>
    <ligand>
        <name>substrate</name>
    </ligand>
</feature>
<feature type="active site" description="For OMPdecase activity" evidence="14">
    <location>
        <position position="302"/>
    </location>
</feature>
<evidence type="ECO:0000256" key="8">
    <source>
        <dbReference type="ARBA" id="ARBA00022676"/>
    </source>
</evidence>
<keyword evidence="10" id="KW-0210">Decarboxylase</keyword>
<organism evidence="17 18">
    <name type="scientific">Trichonephila inaurata madagascariensis</name>
    <dbReference type="NCBI Taxonomy" id="2747483"/>
    <lineage>
        <taxon>Eukaryota</taxon>
        <taxon>Metazoa</taxon>
        <taxon>Ecdysozoa</taxon>
        <taxon>Arthropoda</taxon>
        <taxon>Chelicerata</taxon>
        <taxon>Arachnida</taxon>
        <taxon>Araneae</taxon>
        <taxon>Araneomorphae</taxon>
        <taxon>Entelegynae</taxon>
        <taxon>Araneoidea</taxon>
        <taxon>Nephilidae</taxon>
        <taxon>Trichonephila</taxon>
        <taxon>Trichonephila inaurata</taxon>
    </lineage>
</organism>
<dbReference type="InterPro" id="IPR011060">
    <property type="entry name" value="RibuloseP-bd_barrel"/>
</dbReference>
<dbReference type="PANTHER" id="PTHR19278:SF9">
    <property type="entry name" value="URIDINE 5'-MONOPHOSPHATE SYNTHASE"/>
    <property type="match status" value="1"/>
</dbReference>
<evidence type="ECO:0000256" key="11">
    <source>
        <dbReference type="ARBA" id="ARBA00022975"/>
    </source>
</evidence>
<proteinExistence type="inferred from homology"/>
<comment type="pathway">
    <text evidence="2">Pyrimidine metabolism; UMP biosynthesis via de novo pathway; UMP from orotate: step 1/2.</text>
</comment>
<dbReference type="InterPro" id="IPR029057">
    <property type="entry name" value="PRTase-like"/>
</dbReference>
<feature type="binding site" evidence="15">
    <location>
        <position position="418"/>
    </location>
    <ligand>
        <name>substrate</name>
    </ligand>
</feature>
<feature type="binding site" evidence="15">
    <location>
        <position position="438"/>
    </location>
    <ligand>
        <name>substrate</name>
    </ligand>
</feature>
<dbReference type="NCBIfam" id="TIGR01740">
    <property type="entry name" value="pyrF"/>
    <property type="match status" value="1"/>
</dbReference>
<dbReference type="SUPFAM" id="SSF51366">
    <property type="entry name" value="Ribulose-phoshate binding barrel"/>
    <property type="match status" value="1"/>
</dbReference>
<dbReference type="InterPro" id="IPR018089">
    <property type="entry name" value="OMPdecase_AS"/>
</dbReference>
<evidence type="ECO:0000256" key="3">
    <source>
        <dbReference type="ARBA" id="ARBA00006221"/>
    </source>
</evidence>
<feature type="active site" description="For OMPdecase activity" evidence="14">
    <location>
        <position position="305"/>
    </location>
</feature>
<dbReference type="AlphaFoldDB" id="A0A8X6WRI9"/>
<dbReference type="InterPro" id="IPR013785">
    <property type="entry name" value="Aldolase_TIM"/>
</dbReference>
<feature type="domain" description="Orotidine 5'-phosphate decarboxylase" evidence="16">
    <location>
        <begin position="241"/>
        <end position="453"/>
    </location>
</feature>
<dbReference type="Proteomes" id="UP000886998">
    <property type="component" value="Unassembled WGS sequence"/>
</dbReference>
<evidence type="ECO:0000256" key="4">
    <source>
        <dbReference type="ARBA" id="ARBA00009769"/>
    </source>
</evidence>
<feature type="binding site" evidence="15">
    <location>
        <position position="437"/>
    </location>
    <ligand>
        <name>substrate</name>
    </ligand>
</feature>
<evidence type="ECO:0000256" key="1">
    <source>
        <dbReference type="ARBA" id="ARBA00004861"/>
    </source>
</evidence>
<comment type="caution">
    <text evidence="17">The sequence shown here is derived from an EMBL/GenBank/DDBJ whole genome shotgun (WGS) entry which is preliminary data.</text>
</comment>
<dbReference type="EC" id="4.1.1.23" evidence="6"/>
<evidence type="ECO:0000259" key="16">
    <source>
        <dbReference type="SMART" id="SM00934"/>
    </source>
</evidence>
<dbReference type="GO" id="GO:0044205">
    <property type="term" value="P:'de novo' UMP biosynthetic process"/>
    <property type="evidence" value="ECO:0007669"/>
    <property type="project" value="InterPro"/>
</dbReference>
<comment type="pathway">
    <text evidence="1">Pyrimidine metabolism; UMP biosynthesis via de novo pathway; UMP from orotate: step 2/2.</text>
</comment>
<evidence type="ECO:0000256" key="13">
    <source>
        <dbReference type="ARBA" id="ARBA00023268"/>
    </source>
</evidence>
<dbReference type="GO" id="GO:0006207">
    <property type="term" value="P:'de novo' pyrimidine nucleobase biosynthetic process"/>
    <property type="evidence" value="ECO:0007669"/>
    <property type="project" value="InterPro"/>
</dbReference>
<evidence type="ECO:0000256" key="7">
    <source>
        <dbReference type="ARBA" id="ARBA00015047"/>
    </source>
</evidence>
<dbReference type="PANTHER" id="PTHR19278">
    <property type="entry name" value="OROTATE PHOSPHORIBOSYLTRANSFERASE"/>
    <property type="match status" value="1"/>
</dbReference>
<dbReference type="CDD" id="cd04725">
    <property type="entry name" value="OMP_decarboxylase_like"/>
    <property type="match status" value="1"/>
</dbReference>
<keyword evidence="12" id="KW-0456">Lyase</keyword>
<keyword evidence="8" id="KW-0328">Glycosyltransferase</keyword>
<dbReference type="EMBL" id="BMAV01001614">
    <property type="protein sequence ID" value="GFY40013.1"/>
    <property type="molecule type" value="Genomic_DNA"/>
</dbReference>
<dbReference type="PROSITE" id="PS00156">
    <property type="entry name" value="OMPDECASE"/>
    <property type="match status" value="1"/>
</dbReference>
<dbReference type="InterPro" id="IPR000836">
    <property type="entry name" value="PRTase_dom"/>
</dbReference>
<evidence type="ECO:0000256" key="10">
    <source>
        <dbReference type="ARBA" id="ARBA00022793"/>
    </source>
</evidence>
<evidence type="ECO:0000313" key="17">
    <source>
        <dbReference type="EMBL" id="GFY40013.1"/>
    </source>
</evidence>
<dbReference type="EC" id="2.4.2.10" evidence="5"/>
<gene>
    <name evidence="17" type="primary">UMPS</name>
    <name evidence="17" type="ORF">TNIN_344461</name>
</gene>
<dbReference type="InterPro" id="IPR023031">
    <property type="entry name" value="OPRT"/>
</dbReference>
<keyword evidence="13" id="KW-0511">Multifunctional enzyme</keyword>
<accession>A0A8X6WRI9</accession>
<evidence type="ECO:0000313" key="18">
    <source>
        <dbReference type="Proteomes" id="UP000886998"/>
    </source>
</evidence>
<sequence length="469" mass="52065">MSNREDLLRQLLGINILQLGQFTLKSGVISPIYIDLRRIISYPDIVKLLAEHVHSKLKEAGIATDVICGVPYTALPIASVYSVLYQVPMVMKRKEAKDYGTKKMVEGITQKGLKCLIIEDIVTSGSSVNETAEILRQEGLIVTDCVVILDRLQGGRENLDSAGIKLHSLFNMDDIFNSYCSLHQVPENIVKDVKNFLADNSHINIKKDTVFKRLSFEERAEICKQPVAKKLFNIIAKKKSNLCVAVDVTDSEKLLELASKLGPYICMLKTHIDILSDFSVNVLTVLKNLAKTHNFLIFEDRKFADIGNTVVNQYNGGIFKINNWADIVTVHGIPGDGVIEALKSASDGKERSCILIAEMSSKGALTDCSYRNNILKMAENHKDFVVGFVSQHIVVKNQEYIHMFPGVHINESGDSLGQQYNSPERAISNGADVIIVGRGICSSLNVVEAAQNYRDISYKAYMNVIKGPE</sequence>
<evidence type="ECO:0000256" key="5">
    <source>
        <dbReference type="ARBA" id="ARBA00011971"/>
    </source>
</evidence>
<dbReference type="InterPro" id="IPR001754">
    <property type="entry name" value="OMPdeCOase_dom"/>
</dbReference>
<dbReference type="Pfam" id="PF00156">
    <property type="entry name" value="Pribosyltran"/>
    <property type="match status" value="1"/>
</dbReference>
<dbReference type="GO" id="GO:0004590">
    <property type="term" value="F:orotidine-5'-phosphate decarboxylase activity"/>
    <property type="evidence" value="ECO:0007669"/>
    <property type="project" value="UniProtKB-EC"/>
</dbReference>
<dbReference type="InterPro" id="IPR014732">
    <property type="entry name" value="OMPdecase"/>
</dbReference>
<dbReference type="Gene3D" id="3.20.20.70">
    <property type="entry name" value="Aldolase class I"/>
    <property type="match status" value="1"/>
</dbReference>
<comment type="similarity">
    <text evidence="4">In the C-terminal section; belongs to the OMP decarboxylase family.</text>
</comment>
<evidence type="ECO:0000256" key="14">
    <source>
        <dbReference type="PIRSR" id="PIRSR614732-1"/>
    </source>
</evidence>
<feature type="binding site" evidence="15">
    <location>
        <position position="269"/>
    </location>
    <ligand>
        <name>substrate</name>
    </ligand>
</feature>
<dbReference type="Pfam" id="PF00215">
    <property type="entry name" value="OMPdecase"/>
    <property type="match status" value="1"/>
</dbReference>
<evidence type="ECO:0000256" key="15">
    <source>
        <dbReference type="PIRSR" id="PIRSR614732-2"/>
    </source>
</evidence>
<dbReference type="FunFam" id="3.40.50.2020:FF:000025">
    <property type="entry name" value="Uridine monophosphate synthetase"/>
    <property type="match status" value="1"/>
</dbReference>
<feature type="binding site" evidence="15">
    <location>
        <position position="360"/>
    </location>
    <ligand>
        <name>substrate</name>
    </ligand>
</feature>
<comment type="similarity">
    <text evidence="3">In the N-terminal section; belongs to the purine/pyrimidine phosphoribosyltransferase family.</text>
</comment>
<dbReference type="HAMAP" id="MF_01208">
    <property type="entry name" value="PyrE"/>
    <property type="match status" value="1"/>
</dbReference>
<dbReference type="SMART" id="SM00934">
    <property type="entry name" value="OMPdecase"/>
    <property type="match status" value="1"/>
</dbReference>
<dbReference type="Gene3D" id="3.40.50.2020">
    <property type="match status" value="1"/>
</dbReference>
<evidence type="ECO:0000256" key="12">
    <source>
        <dbReference type="ARBA" id="ARBA00023239"/>
    </source>
</evidence>
<name>A0A8X6WRI9_9ARAC</name>
<reference evidence="17" key="1">
    <citation type="submission" date="2020-08" db="EMBL/GenBank/DDBJ databases">
        <title>Multicomponent nature underlies the extraordinary mechanical properties of spider dragline silk.</title>
        <authorList>
            <person name="Kono N."/>
            <person name="Nakamura H."/>
            <person name="Mori M."/>
            <person name="Yoshida Y."/>
            <person name="Ohtoshi R."/>
            <person name="Malay A.D."/>
            <person name="Moran D.A.P."/>
            <person name="Tomita M."/>
            <person name="Numata K."/>
            <person name="Arakawa K."/>
        </authorList>
    </citation>
    <scope>NUCLEOTIDE SEQUENCE</scope>
</reference>
<keyword evidence="9" id="KW-0808">Transferase</keyword>
<dbReference type="FunFam" id="3.20.20.70:FF:000114">
    <property type="entry name" value="Decarboxylase,orotidine phosphate"/>
    <property type="match status" value="1"/>
</dbReference>
<feature type="active site" description="For OMPdecase activity" evidence="14">
    <location>
        <position position="300"/>
    </location>
</feature>